<dbReference type="PANTHER" id="PTHR23526:SF2">
    <property type="entry name" value="MAJOR FACILITATOR SUPERFAMILY (MFS) PROFILE DOMAIN-CONTAINING PROTEIN"/>
    <property type="match status" value="1"/>
</dbReference>
<dbReference type="InterPro" id="IPR036259">
    <property type="entry name" value="MFS_trans_sf"/>
</dbReference>
<feature type="transmembrane region" description="Helical" evidence="4">
    <location>
        <begin position="255"/>
        <end position="274"/>
    </location>
</feature>
<dbReference type="PANTHER" id="PTHR23526">
    <property type="entry name" value="INTEGRAL MEMBRANE TRANSPORT PROTEIN-RELATED"/>
    <property type="match status" value="1"/>
</dbReference>
<dbReference type="InterPro" id="IPR052528">
    <property type="entry name" value="Sugar_transport-like"/>
</dbReference>
<feature type="transmembrane region" description="Helical" evidence="4">
    <location>
        <begin position="310"/>
        <end position="334"/>
    </location>
</feature>
<feature type="transmembrane region" description="Helical" evidence="4">
    <location>
        <begin position="21"/>
        <end position="45"/>
    </location>
</feature>
<dbReference type="Gene3D" id="1.20.1250.20">
    <property type="entry name" value="MFS general substrate transporter like domains"/>
    <property type="match status" value="2"/>
</dbReference>
<dbReference type="InterPro" id="IPR011701">
    <property type="entry name" value="MFS"/>
</dbReference>
<keyword evidence="2 4" id="KW-1133">Transmembrane helix</keyword>
<reference evidence="7" key="2">
    <citation type="journal article" date="2020" name="mSystems">
        <title>Genome- and Community-Level Interaction Insights into Carbon Utilization and Element Cycling Functions of Hydrothermarchaeota in Hydrothermal Sediment.</title>
        <authorList>
            <person name="Zhou Z."/>
            <person name="Liu Y."/>
            <person name="Xu W."/>
            <person name="Pan J."/>
            <person name="Luo Z.H."/>
            <person name="Li M."/>
        </authorList>
    </citation>
    <scope>NUCLEOTIDE SEQUENCE [LARGE SCALE GENOMIC DNA]</scope>
    <source>
        <strain evidence="8">SpSt-604</strain>
        <strain evidence="7">SpSt-640</strain>
    </source>
</reference>
<dbReference type="SUPFAM" id="SSF103473">
    <property type="entry name" value="MFS general substrate transporter"/>
    <property type="match status" value="1"/>
</dbReference>
<dbReference type="InterPro" id="IPR020846">
    <property type="entry name" value="MFS_dom"/>
</dbReference>
<keyword evidence="3 4" id="KW-0472">Membrane</keyword>
<organism evidence="6 9">
    <name type="scientific">Fervidobacterium pennivorans</name>
    <dbReference type="NCBI Taxonomy" id="93466"/>
    <lineage>
        <taxon>Bacteria</taxon>
        <taxon>Thermotogati</taxon>
        <taxon>Thermotogota</taxon>
        <taxon>Thermotogae</taxon>
        <taxon>Thermotogales</taxon>
        <taxon>Fervidobacteriaceae</taxon>
        <taxon>Fervidobacterium</taxon>
    </lineage>
</organism>
<feature type="transmembrane region" description="Helical" evidence="4">
    <location>
        <begin position="384"/>
        <end position="406"/>
    </location>
</feature>
<reference evidence="6 9" key="1">
    <citation type="submission" date="2014-08" db="EMBL/GenBank/DDBJ databases">
        <title>Fervidobacterium pennivorans DYC genome.</title>
        <authorList>
            <person name="Wushke S."/>
        </authorList>
    </citation>
    <scope>NUCLEOTIDE SEQUENCE [LARGE SCALE GENOMIC DNA]</scope>
    <source>
        <strain evidence="6 9">DYC</strain>
    </source>
</reference>
<feature type="transmembrane region" description="Helical" evidence="4">
    <location>
        <begin position="108"/>
        <end position="129"/>
    </location>
</feature>
<dbReference type="EMBL" id="DSZT01000023">
    <property type="protein sequence ID" value="HGU41426.1"/>
    <property type="molecule type" value="Genomic_DNA"/>
</dbReference>
<evidence type="ECO:0000313" key="9">
    <source>
        <dbReference type="Proteomes" id="UP000077096"/>
    </source>
</evidence>
<dbReference type="KEGG" id="fng:JM64_04220"/>
<feature type="transmembrane region" description="Helical" evidence="4">
    <location>
        <begin position="226"/>
        <end position="243"/>
    </location>
</feature>
<evidence type="ECO:0000313" key="8">
    <source>
        <dbReference type="EMBL" id="HGU41426.1"/>
    </source>
</evidence>
<name>A0A172T2U4_FERPE</name>
<evidence type="ECO:0000256" key="3">
    <source>
        <dbReference type="ARBA" id="ARBA00023136"/>
    </source>
</evidence>
<dbReference type="GO" id="GO:0022857">
    <property type="term" value="F:transmembrane transporter activity"/>
    <property type="evidence" value="ECO:0007669"/>
    <property type="project" value="InterPro"/>
</dbReference>
<protein>
    <submittedName>
        <fullName evidence="6">MFS transporter</fullName>
    </submittedName>
</protein>
<proteinExistence type="predicted"/>
<evidence type="ECO:0000313" key="6">
    <source>
        <dbReference type="EMBL" id="ANE41272.1"/>
    </source>
</evidence>
<dbReference type="PATRIC" id="fig|93466.3.peg.905"/>
<evidence type="ECO:0000256" key="1">
    <source>
        <dbReference type="ARBA" id="ARBA00022692"/>
    </source>
</evidence>
<dbReference type="OrthoDB" id="9772882at2"/>
<feature type="transmembrane region" description="Helical" evidence="4">
    <location>
        <begin position="172"/>
        <end position="195"/>
    </location>
</feature>
<dbReference type="PROSITE" id="PS50850">
    <property type="entry name" value="MFS"/>
    <property type="match status" value="1"/>
</dbReference>
<feature type="transmembrane region" description="Helical" evidence="4">
    <location>
        <begin position="51"/>
        <end position="69"/>
    </location>
</feature>
<sequence>MRQGSGKFRFHKNKNEFFLTLEGVFSSFYLVLTQTAIFTAVAIYFGLNEVWLGLAASFPMAFQIFQLFAPAVIEKFPSKKILLAFFNSGRFLWVVLLPFLFIEQRNPKLFIVIFALSQIFAAFAGNIWVSMISDMIPEERRGKYLGLRNFFVSLSTLLVFYLFSVINDNVKIPFNFLLIITATLLGSFLSLLTLLPLEERRAAKTGTINDLKLVLADKNFMKLSKAYFAWNFVVLLAAPFFPYHQLHNLKLPMTYISYASITASVLSMIFYTIWGRLSDEFGHKSVLIAGLSIVSITPAIWILMNERDWILALALDAVLSGVGWAAVNLAFITLPMETASANSPMYFAVFSALGGLGGMIGSLIGGPLARFFNSFDFYIGDFHIYGLQIFFIIESVLRYSVIPLFAKISSRKYVSLPTLFTNVLSVLSGRHVVRIQEGNRSDVIIGRKRISRWW</sequence>
<dbReference type="EMBL" id="CP011393">
    <property type="protein sequence ID" value="ANE41272.1"/>
    <property type="molecule type" value="Genomic_DNA"/>
</dbReference>
<accession>A0A172T2U4</accession>
<feature type="domain" description="Major facilitator superfamily (MFS) profile" evidence="5">
    <location>
        <begin position="15"/>
        <end position="412"/>
    </location>
</feature>
<evidence type="ECO:0000256" key="2">
    <source>
        <dbReference type="ARBA" id="ARBA00022989"/>
    </source>
</evidence>
<gene>
    <name evidence="8" type="ORF">ENT72_00645</name>
    <name evidence="7" type="ORF">ENU12_02030</name>
    <name evidence="6" type="ORF">JM64_04220</name>
</gene>
<dbReference type="Proteomes" id="UP000077096">
    <property type="component" value="Chromosome"/>
</dbReference>
<feature type="transmembrane region" description="Helical" evidence="4">
    <location>
        <begin position="150"/>
        <end position="166"/>
    </location>
</feature>
<feature type="transmembrane region" description="Helical" evidence="4">
    <location>
        <begin position="286"/>
        <end position="304"/>
    </location>
</feature>
<evidence type="ECO:0000256" key="4">
    <source>
        <dbReference type="SAM" id="Phobius"/>
    </source>
</evidence>
<dbReference type="AlphaFoldDB" id="A0A172T2U4"/>
<evidence type="ECO:0000313" key="7">
    <source>
        <dbReference type="EMBL" id="HGQ76708.1"/>
    </source>
</evidence>
<feature type="transmembrane region" description="Helical" evidence="4">
    <location>
        <begin position="81"/>
        <end position="102"/>
    </location>
</feature>
<keyword evidence="1 4" id="KW-0812">Transmembrane</keyword>
<evidence type="ECO:0000259" key="5">
    <source>
        <dbReference type="PROSITE" id="PS50850"/>
    </source>
</evidence>
<feature type="transmembrane region" description="Helical" evidence="4">
    <location>
        <begin position="346"/>
        <end position="364"/>
    </location>
</feature>
<dbReference type="EMBL" id="DTBH01000047">
    <property type="protein sequence ID" value="HGQ76708.1"/>
    <property type="molecule type" value="Genomic_DNA"/>
</dbReference>
<dbReference type="Pfam" id="PF07690">
    <property type="entry name" value="MFS_1"/>
    <property type="match status" value="1"/>
</dbReference>